<accession>A0A1S9DCS5</accession>
<dbReference type="AlphaFoldDB" id="A0A1S9DCS5"/>
<dbReference type="PANTHER" id="PTHR46082:SF11">
    <property type="entry name" value="AAA+ ATPASE DOMAIN-CONTAINING PROTEIN-RELATED"/>
    <property type="match status" value="1"/>
</dbReference>
<dbReference type="OrthoDB" id="1577640at2759"/>
<dbReference type="Gene3D" id="3.40.50.1580">
    <property type="entry name" value="Nucleoside phosphorylase domain"/>
    <property type="match status" value="1"/>
</dbReference>
<dbReference type="GO" id="GO:0009116">
    <property type="term" value="P:nucleoside metabolic process"/>
    <property type="evidence" value="ECO:0007669"/>
    <property type="project" value="InterPro"/>
</dbReference>
<dbReference type="InterPro" id="IPR053137">
    <property type="entry name" value="NLR-like"/>
</dbReference>
<dbReference type="SUPFAM" id="SSF53167">
    <property type="entry name" value="Purine and uridine phosphorylases"/>
    <property type="match status" value="1"/>
</dbReference>
<dbReference type="PANTHER" id="PTHR46082">
    <property type="entry name" value="ATP/GTP-BINDING PROTEIN-RELATED"/>
    <property type="match status" value="1"/>
</dbReference>
<reference evidence="1 2" key="1">
    <citation type="submission" date="2016-10" db="EMBL/GenBank/DDBJ databases">
        <title>Genome sequencing of Aspergillus oryzae BCC7051.</title>
        <authorList>
            <person name="Thammarongtham C."/>
            <person name="Vorapreeda T."/>
            <person name="Nookaew I."/>
            <person name="Srisuk T."/>
            <person name="Land M."/>
            <person name="Jeennor S."/>
            <person name="Laoteng K."/>
        </authorList>
    </citation>
    <scope>NUCLEOTIDE SEQUENCE [LARGE SCALE GENOMIC DNA]</scope>
    <source>
        <strain evidence="1 2">BCC7051</strain>
    </source>
</reference>
<gene>
    <name evidence="1" type="ORF">OAory_01090960</name>
</gene>
<comment type="caution">
    <text evidence="1">The sequence shown here is derived from an EMBL/GenBank/DDBJ whole genome shotgun (WGS) entry which is preliminary data.</text>
</comment>
<sequence>MATKNPNYNVYTVGWICIVSSEMNAARALLDEEHESLPPKPTDDNSYLLGRMNGHNVVFGYPGSSLYGPHNSSHVATNMERTFPNIRFRLLVGVGGGAPRTADAENTWNDIRLGDVVVSNLKGSHGGVLHYDADKFKDNGVFHITSHLNRSPSLLLTATQKLRSDHDFELGQMGNYISQVYSRLARLPALRASRFPGWDRDQLFISSYKHTGEGDCSKCDRAYLVKRLDRESDIPVVHSGLIASGSALMCSAQRRDQLRDEWDVCCFETEAAGLMNDSPCLVIRGICDYSDGHQNKEWEPYAAITAVAYVKDLLRVIHPETVEGTANVVGSLNDVSRALDKGDLEVSQLTTSVDKIHEEQKNTNILERLHLHDFNAEQSEASSESREVTGEWLLVFVGKRKCTGFSP</sequence>
<organism evidence="1 2">
    <name type="scientific">Aspergillus oryzae</name>
    <name type="common">Yellow koji mold</name>
    <dbReference type="NCBI Taxonomy" id="5062"/>
    <lineage>
        <taxon>Eukaryota</taxon>
        <taxon>Fungi</taxon>
        <taxon>Dikarya</taxon>
        <taxon>Ascomycota</taxon>
        <taxon>Pezizomycotina</taxon>
        <taxon>Eurotiomycetes</taxon>
        <taxon>Eurotiomycetidae</taxon>
        <taxon>Eurotiales</taxon>
        <taxon>Aspergillaceae</taxon>
        <taxon>Aspergillus</taxon>
        <taxon>Aspergillus subgen. Circumdati</taxon>
    </lineage>
</organism>
<proteinExistence type="predicted"/>
<dbReference type="GO" id="GO:0003824">
    <property type="term" value="F:catalytic activity"/>
    <property type="evidence" value="ECO:0007669"/>
    <property type="project" value="InterPro"/>
</dbReference>
<dbReference type="EMBL" id="MKZY01000007">
    <property type="protein sequence ID" value="OOO06893.1"/>
    <property type="molecule type" value="Genomic_DNA"/>
</dbReference>
<name>A0A1S9DCS5_ASPOZ</name>
<dbReference type="VEuPathDB" id="FungiDB:AO090011000429"/>
<evidence type="ECO:0000313" key="2">
    <source>
        <dbReference type="Proteomes" id="UP000190312"/>
    </source>
</evidence>
<dbReference type="InterPro" id="IPR035994">
    <property type="entry name" value="Nucleoside_phosphorylase_sf"/>
</dbReference>
<evidence type="ECO:0000313" key="1">
    <source>
        <dbReference type="EMBL" id="OOO06893.1"/>
    </source>
</evidence>
<dbReference type="Proteomes" id="UP000190312">
    <property type="component" value="Unassembled WGS sequence"/>
</dbReference>
<protein>
    <recommendedName>
        <fullName evidence="3">Nucleoside phosphorylase domain-containing protein</fullName>
    </recommendedName>
</protein>
<evidence type="ECO:0008006" key="3">
    <source>
        <dbReference type="Google" id="ProtNLM"/>
    </source>
</evidence>